<keyword evidence="2" id="KW-1185">Reference proteome</keyword>
<reference evidence="1 2" key="1">
    <citation type="submission" date="2019-01" db="EMBL/GenBank/DDBJ databases">
        <title>Sequencing of cultivated peanut Arachis hypogaea provides insights into genome evolution and oil improvement.</title>
        <authorList>
            <person name="Chen X."/>
        </authorList>
    </citation>
    <scope>NUCLEOTIDE SEQUENCE [LARGE SCALE GENOMIC DNA]</scope>
    <source>
        <strain evidence="2">cv. Fuhuasheng</strain>
        <tissue evidence="1">Leaves</tissue>
    </source>
</reference>
<sequence>MKRASKAKYGTTKPSRHIRGNMESMANCMNHLKIKGSSMASRLAGSGSKMDFSCTVRHHAYTRKIFSTK</sequence>
<proteinExistence type="predicted"/>
<evidence type="ECO:0000313" key="1">
    <source>
        <dbReference type="EMBL" id="RYR03085.1"/>
    </source>
</evidence>
<organism evidence="1 2">
    <name type="scientific">Arachis hypogaea</name>
    <name type="common">Peanut</name>
    <dbReference type="NCBI Taxonomy" id="3818"/>
    <lineage>
        <taxon>Eukaryota</taxon>
        <taxon>Viridiplantae</taxon>
        <taxon>Streptophyta</taxon>
        <taxon>Embryophyta</taxon>
        <taxon>Tracheophyta</taxon>
        <taxon>Spermatophyta</taxon>
        <taxon>Magnoliopsida</taxon>
        <taxon>eudicotyledons</taxon>
        <taxon>Gunneridae</taxon>
        <taxon>Pentapetalae</taxon>
        <taxon>rosids</taxon>
        <taxon>fabids</taxon>
        <taxon>Fabales</taxon>
        <taxon>Fabaceae</taxon>
        <taxon>Papilionoideae</taxon>
        <taxon>50 kb inversion clade</taxon>
        <taxon>dalbergioids sensu lato</taxon>
        <taxon>Dalbergieae</taxon>
        <taxon>Pterocarpus clade</taxon>
        <taxon>Arachis</taxon>
    </lineage>
</organism>
<protein>
    <submittedName>
        <fullName evidence="1">Uncharacterized protein</fullName>
    </submittedName>
</protein>
<dbReference type="Proteomes" id="UP000289738">
    <property type="component" value="Chromosome B06"/>
</dbReference>
<evidence type="ECO:0000313" key="2">
    <source>
        <dbReference type="Proteomes" id="UP000289738"/>
    </source>
</evidence>
<comment type="caution">
    <text evidence="1">The sequence shown here is derived from an EMBL/GenBank/DDBJ whole genome shotgun (WGS) entry which is preliminary data.</text>
</comment>
<gene>
    <name evidence="1" type="ORF">Ahy_B06g081917</name>
</gene>
<dbReference type="EMBL" id="SDMP01000016">
    <property type="protein sequence ID" value="RYR03085.1"/>
    <property type="molecule type" value="Genomic_DNA"/>
</dbReference>
<accession>A0A444YMB2</accession>
<name>A0A444YMB2_ARAHY</name>
<dbReference type="AlphaFoldDB" id="A0A444YMB2"/>